<dbReference type="OrthoDB" id="10249419at2759"/>
<dbReference type="Pfam" id="PF00903">
    <property type="entry name" value="Glyoxalase"/>
    <property type="match status" value="1"/>
</dbReference>
<dbReference type="InterPro" id="IPR037523">
    <property type="entry name" value="VOC_core"/>
</dbReference>
<dbReference type="SUPFAM" id="SSF54593">
    <property type="entry name" value="Glyoxalase/Bleomycin resistance protein/Dihydroxybiphenyl dioxygenase"/>
    <property type="match status" value="1"/>
</dbReference>
<dbReference type="EMBL" id="KQ965875">
    <property type="protein sequence ID" value="KXS09243.1"/>
    <property type="molecule type" value="Genomic_DNA"/>
</dbReference>
<dbReference type="OMA" id="IEVVCHQ"/>
<dbReference type="Proteomes" id="UP000070544">
    <property type="component" value="Unassembled WGS sequence"/>
</dbReference>
<dbReference type="InterPro" id="IPR004360">
    <property type="entry name" value="Glyas_Fos-R_dOase_dom"/>
</dbReference>
<evidence type="ECO:0000313" key="3">
    <source>
        <dbReference type="Proteomes" id="UP000070544"/>
    </source>
</evidence>
<organism evidence="2 3">
    <name type="scientific">Gonapodya prolifera (strain JEL478)</name>
    <name type="common">Monoblepharis prolifera</name>
    <dbReference type="NCBI Taxonomy" id="1344416"/>
    <lineage>
        <taxon>Eukaryota</taxon>
        <taxon>Fungi</taxon>
        <taxon>Fungi incertae sedis</taxon>
        <taxon>Chytridiomycota</taxon>
        <taxon>Chytridiomycota incertae sedis</taxon>
        <taxon>Monoblepharidomycetes</taxon>
        <taxon>Monoblepharidales</taxon>
        <taxon>Gonapodyaceae</taxon>
        <taxon>Gonapodya</taxon>
    </lineage>
</organism>
<proteinExistence type="predicted"/>
<feature type="domain" description="VOC" evidence="1">
    <location>
        <begin position="2"/>
        <end position="127"/>
    </location>
</feature>
<dbReference type="STRING" id="1344416.A0A138ZYP4"/>
<evidence type="ECO:0000313" key="2">
    <source>
        <dbReference type="EMBL" id="KXS09243.1"/>
    </source>
</evidence>
<dbReference type="GO" id="GO:0016829">
    <property type="term" value="F:lyase activity"/>
    <property type="evidence" value="ECO:0007669"/>
    <property type="project" value="UniProtKB-KW"/>
</dbReference>
<dbReference type="AlphaFoldDB" id="A0A138ZYP4"/>
<dbReference type="CDD" id="cd07262">
    <property type="entry name" value="VOC_like"/>
    <property type="match status" value="1"/>
</dbReference>
<protein>
    <submittedName>
        <fullName evidence="2">Lactoylglutathione lyase</fullName>
    </submittedName>
</protein>
<dbReference type="InterPro" id="IPR029068">
    <property type="entry name" value="Glyas_Bleomycin-R_OHBP_Dase"/>
</dbReference>
<name>A0A138ZYP4_GONPJ</name>
<accession>A0A138ZYP4</accession>
<dbReference type="PROSITE" id="PS51819">
    <property type="entry name" value="VOC"/>
    <property type="match status" value="1"/>
</dbReference>
<gene>
    <name evidence="2" type="ORF">M427DRAFT_39239</name>
</gene>
<sequence>MPLDHLSLPVSSVSASRDFYLKALAPLGYSLFREIRTEGADPSSAPTVVGLKVGYSPDFWLQPGTPNGAHVAFSAKSREQVDQFYKAAIEAGAKDNGAPGIRAQYHKGYYGAFVLDPDGYNVECVYHDMKAMFWAWLGY</sequence>
<dbReference type="PANTHER" id="PTHR35006">
    <property type="entry name" value="GLYOXALASE FAMILY PROTEIN (AFU_ORTHOLOGUE AFUA_5G14830)"/>
    <property type="match status" value="1"/>
</dbReference>
<dbReference type="Gene3D" id="3.10.180.10">
    <property type="entry name" value="2,3-Dihydroxybiphenyl 1,2-Dioxygenase, domain 1"/>
    <property type="match status" value="1"/>
</dbReference>
<reference evidence="2 3" key="1">
    <citation type="journal article" date="2015" name="Genome Biol. Evol.">
        <title>Phylogenomic analyses indicate that early fungi evolved digesting cell walls of algal ancestors of land plants.</title>
        <authorList>
            <person name="Chang Y."/>
            <person name="Wang S."/>
            <person name="Sekimoto S."/>
            <person name="Aerts A.L."/>
            <person name="Choi C."/>
            <person name="Clum A."/>
            <person name="LaButti K.M."/>
            <person name="Lindquist E.A."/>
            <person name="Yee Ngan C."/>
            <person name="Ohm R.A."/>
            <person name="Salamov A.A."/>
            <person name="Grigoriev I.V."/>
            <person name="Spatafora J.W."/>
            <person name="Berbee M.L."/>
        </authorList>
    </citation>
    <scope>NUCLEOTIDE SEQUENCE [LARGE SCALE GENOMIC DNA]</scope>
    <source>
        <strain evidence="2 3">JEL478</strain>
    </source>
</reference>
<keyword evidence="2" id="KW-0456">Lyase</keyword>
<dbReference type="PANTHER" id="PTHR35006:SF2">
    <property type="entry name" value="GLYOXALASE FAMILY PROTEIN (AFU_ORTHOLOGUE AFUA_5G14830)"/>
    <property type="match status" value="1"/>
</dbReference>
<evidence type="ECO:0000259" key="1">
    <source>
        <dbReference type="PROSITE" id="PS51819"/>
    </source>
</evidence>
<keyword evidence="3" id="KW-1185">Reference proteome</keyword>